<gene>
    <name evidence="1" type="ORF">UU59_C0023G0004</name>
</gene>
<dbReference type="Pfam" id="PF14885">
    <property type="entry name" value="GHL15"/>
    <property type="match status" value="1"/>
</dbReference>
<proteinExistence type="predicted"/>
<accession>A0A0G0W155</accession>
<dbReference type="InterPro" id="IPR017853">
    <property type="entry name" value="GH"/>
</dbReference>
<evidence type="ECO:0000313" key="1">
    <source>
        <dbReference type="EMBL" id="KKS06714.1"/>
    </source>
</evidence>
<dbReference type="SUPFAM" id="SSF51445">
    <property type="entry name" value="(Trans)glycosidases"/>
    <property type="match status" value="1"/>
</dbReference>
<comment type="caution">
    <text evidence="1">The sequence shown here is derived from an EMBL/GenBank/DDBJ whole genome shotgun (WGS) entry which is preliminary data.</text>
</comment>
<dbReference type="InterPro" id="IPR029455">
    <property type="entry name" value="GHL15"/>
</dbReference>
<dbReference type="Proteomes" id="UP000034544">
    <property type="component" value="Unassembled WGS sequence"/>
</dbReference>
<name>A0A0G0W155_UNCKA</name>
<protein>
    <submittedName>
        <fullName evidence="1">Cellulosome protein dockerin type I</fullName>
    </submittedName>
</protein>
<reference evidence="1 2" key="1">
    <citation type="journal article" date="2015" name="Nature">
        <title>rRNA introns, odd ribosomes, and small enigmatic genomes across a large radiation of phyla.</title>
        <authorList>
            <person name="Brown C.T."/>
            <person name="Hug L.A."/>
            <person name="Thomas B.C."/>
            <person name="Sharon I."/>
            <person name="Castelle C.J."/>
            <person name="Singh A."/>
            <person name="Wilkins M.J."/>
            <person name="Williams K.H."/>
            <person name="Banfield J.F."/>
        </authorList>
    </citation>
    <scope>NUCLEOTIDE SEQUENCE [LARGE SCALE GENOMIC DNA]</scope>
</reference>
<dbReference type="InterPro" id="IPR013785">
    <property type="entry name" value="Aldolase_TIM"/>
</dbReference>
<dbReference type="EMBL" id="LCBF01000023">
    <property type="protein sequence ID" value="KKS06714.1"/>
    <property type="molecule type" value="Genomic_DNA"/>
</dbReference>
<sequence length="572" mass="63033">MKFKILILLIVLSLVAVPFYFFKKTSLTPPETDIPEVLGAKIVDVYGQASNITTGNQRATAYASLIVGRGQEDKVRAAKSAGFKGPSLQYIVADGLVGPAKLHSPDAQKRTCAQLGISDIQANKNNINMYKDFCKIHDSIVTKQALVDLNLDGKGDIAATEAWFLHDTNGNRIYRSSGGGTGYFPNPSNEGVKQIFKERILYELRKNNTEYLFDGIYLDNVALGYGNTSRYSGKPVEFSTATIAADAVYGFVRYISQSIKAVNSNYLLWANMIGGSDDGKQWDRFSPYLDGALHENFVVNWNAQVHSASTIYKQLLQAQKWIADGNIYNAVAQGDGNNTLGRFGLVAFLLVDDGTRGYYHYTNYYNMYNYFYYLPEYQTTLGTPMGPFEITAKNSSGIPTAYKRTYTCGAVTLDVANKKSTITTNACQTTTVGAISSLTVRDTSNSADWSVQSNLKLGNELYGDRTYKFVHVPQKYLGTAWIQTANDSRSYTNTPLVTFKLSQNATVYVAFDDRILKRPSWLSDWTNTGDNLDAGGDPFSIYQKSFPAGVVSLGPNGGGNIPNSMYIILVGF</sequence>
<dbReference type="AlphaFoldDB" id="A0A0G0W155"/>
<evidence type="ECO:0000313" key="2">
    <source>
        <dbReference type="Proteomes" id="UP000034544"/>
    </source>
</evidence>
<dbReference type="Gene3D" id="3.20.20.70">
    <property type="entry name" value="Aldolase class I"/>
    <property type="match status" value="1"/>
</dbReference>
<organism evidence="1 2">
    <name type="scientific">candidate division WWE3 bacterium GW2011_GWE1_41_27</name>
    <dbReference type="NCBI Taxonomy" id="1619131"/>
    <lineage>
        <taxon>Bacteria</taxon>
        <taxon>Katanobacteria</taxon>
    </lineage>
</organism>